<keyword evidence="5 11" id="KW-0285">Flavoprotein</keyword>
<accession>A0A1S7LMG5</accession>
<evidence type="ECO:0000256" key="2">
    <source>
        <dbReference type="ARBA" id="ARBA00003717"/>
    </source>
</evidence>
<dbReference type="Pfam" id="PF13932">
    <property type="entry name" value="SAM_GIDA_C"/>
    <property type="match status" value="1"/>
</dbReference>
<evidence type="ECO:0000256" key="9">
    <source>
        <dbReference type="ARBA" id="ARBA00025948"/>
    </source>
</evidence>
<dbReference type="InterPro" id="IPR004416">
    <property type="entry name" value="MnmG"/>
</dbReference>
<reference evidence="13" key="1">
    <citation type="submission" date="2015-04" db="EMBL/GenBank/DDBJ databases">
        <authorList>
            <person name="Syromyatnikov M.Y."/>
            <person name="Popov V.N."/>
        </authorList>
    </citation>
    <scope>NUCLEOTIDE SEQUENCE</scope>
    <source>
        <strain evidence="13">MO-1</strain>
    </source>
</reference>
<dbReference type="InterPro" id="IPR020595">
    <property type="entry name" value="MnmG-rel_CS"/>
</dbReference>
<comment type="cofactor">
    <cofactor evidence="1 11">
        <name>FAD</name>
        <dbReference type="ChEBI" id="CHEBI:57692"/>
    </cofactor>
</comment>
<feature type="binding site" evidence="11">
    <location>
        <position position="124"/>
    </location>
    <ligand>
        <name>FAD</name>
        <dbReference type="ChEBI" id="CHEBI:57692"/>
    </ligand>
</feature>
<dbReference type="FunFam" id="3.50.50.60:FF:000002">
    <property type="entry name" value="tRNA uridine 5-carboxymethylaminomethyl modification enzyme MnmG"/>
    <property type="match status" value="1"/>
</dbReference>
<dbReference type="PROSITE" id="PS01280">
    <property type="entry name" value="GIDA_1"/>
    <property type="match status" value="1"/>
</dbReference>
<dbReference type="PANTHER" id="PTHR11806">
    <property type="entry name" value="GLUCOSE INHIBITED DIVISION PROTEIN A"/>
    <property type="match status" value="1"/>
</dbReference>
<dbReference type="EMBL" id="LO017727">
    <property type="protein sequence ID" value="CRH07613.1"/>
    <property type="molecule type" value="Genomic_DNA"/>
</dbReference>
<dbReference type="GO" id="GO:0005829">
    <property type="term" value="C:cytosol"/>
    <property type="evidence" value="ECO:0007669"/>
    <property type="project" value="TreeGrafter"/>
</dbReference>
<dbReference type="Gene3D" id="3.50.50.60">
    <property type="entry name" value="FAD/NAD(P)-binding domain"/>
    <property type="match status" value="2"/>
</dbReference>
<evidence type="ECO:0000256" key="3">
    <source>
        <dbReference type="ARBA" id="ARBA00007653"/>
    </source>
</evidence>
<dbReference type="AlphaFoldDB" id="A0A1S7LMG5"/>
<comment type="similarity">
    <text evidence="3 11">Belongs to the MnmG family.</text>
</comment>
<dbReference type="NCBIfam" id="TIGR00136">
    <property type="entry name" value="mnmG_gidA"/>
    <property type="match status" value="1"/>
</dbReference>
<dbReference type="SMART" id="SM01228">
    <property type="entry name" value="GIDA_assoc_3"/>
    <property type="match status" value="1"/>
</dbReference>
<evidence type="ECO:0000313" key="13">
    <source>
        <dbReference type="EMBL" id="CRH07613.1"/>
    </source>
</evidence>
<dbReference type="SUPFAM" id="SSF51905">
    <property type="entry name" value="FAD/NAD(P)-binding domain"/>
    <property type="match status" value="1"/>
</dbReference>
<evidence type="ECO:0000256" key="8">
    <source>
        <dbReference type="ARBA" id="ARBA00023027"/>
    </source>
</evidence>
<protein>
    <recommendedName>
        <fullName evidence="4 11">tRNA uridine 5-carboxymethylaminomethyl modification enzyme MnmG</fullName>
    </recommendedName>
    <alternativeName>
        <fullName evidence="10 11">Glucose-inhibited division protein A</fullName>
    </alternativeName>
</protein>
<dbReference type="Gene3D" id="1.10.150.570">
    <property type="entry name" value="GidA associated domain, C-terminal subdomain"/>
    <property type="match status" value="1"/>
</dbReference>
<dbReference type="InterPro" id="IPR047001">
    <property type="entry name" value="MnmG_C_subdom"/>
</dbReference>
<dbReference type="GO" id="GO:0050660">
    <property type="term" value="F:flavin adenine dinucleotide binding"/>
    <property type="evidence" value="ECO:0007669"/>
    <property type="project" value="UniProtKB-UniRule"/>
</dbReference>
<proteinExistence type="inferred from homology"/>
<evidence type="ECO:0000256" key="6">
    <source>
        <dbReference type="ARBA" id="ARBA00022694"/>
    </source>
</evidence>
<feature type="domain" description="tRNA uridine 5-carboxymethylaminomethyl modification enzyme C-terminal subdomain" evidence="12">
    <location>
        <begin position="523"/>
        <end position="594"/>
    </location>
</feature>
<dbReference type="InterPro" id="IPR002218">
    <property type="entry name" value="MnmG-rel"/>
</dbReference>
<evidence type="ECO:0000259" key="12">
    <source>
        <dbReference type="SMART" id="SM01228"/>
    </source>
</evidence>
<dbReference type="InterPro" id="IPR026904">
    <property type="entry name" value="MnmG_C"/>
</dbReference>
<dbReference type="PROSITE" id="PS01281">
    <property type="entry name" value="GIDA_2"/>
    <property type="match status" value="1"/>
</dbReference>
<evidence type="ECO:0000256" key="7">
    <source>
        <dbReference type="ARBA" id="ARBA00022827"/>
    </source>
</evidence>
<dbReference type="GO" id="GO:0002098">
    <property type="term" value="P:tRNA wobble uridine modification"/>
    <property type="evidence" value="ECO:0007669"/>
    <property type="project" value="InterPro"/>
</dbReference>
<keyword evidence="11" id="KW-0963">Cytoplasm</keyword>
<comment type="function">
    <text evidence="2 11">NAD-binding protein involved in the addition of a carboxymethylaminomethyl (cmnm) group at the wobble position (U34) of certain tRNAs, forming tRNA-cmnm(5)s(2)U34.</text>
</comment>
<comment type="subunit">
    <text evidence="9 11">Homodimer. Heterotetramer of two MnmE and two MnmG subunits.</text>
</comment>
<comment type="subcellular location">
    <subcellularLocation>
        <location evidence="11">Cytoplasm</location>
    </subcellularLocation>
</comment>
<keyword evidence="6 11" id="KW-0819">tRNA processing</keyword>
<sequence length="599" mass="66519">MRKKSYDVVVVGGGHAGCEAAYAASKIVDSVLLCTQSVDAIGRLSCNPAIGGVGKGHLVKEIDALDGLMARVADKSGIHFKKLNTRKGPAVQGSRAQMDRVQYHKNMVELLRKAKSLDIRQAEVTNILWSGNEVSGIETDWGEVYSCKSVVLATGTFLDGLIHIGRKKFAAGRLGDKESHPLAQSIKGLDIKLSRYKTGTPPRVDLNTIDRSVMERQSGDINPQPFSFIADYKIKNSVDCWISRTTEETHKLISDNLEESAMYSGEIAGVGPRYCPSIEDKIKKFPDRITHQVFLEPEGKNTNEVYINGISTSMPIDIQWRMVQSISGLERAEIVRPGYAIEYDMVNPTQLTHGLSLKGYRGLYLAGQINGTTGYEEAGAQGLIAGLNAARYSGGLKDHRFERTDGYMGIMVDDLVVRGVDEPYRVFTSRSEMRLHHREDNADMRLTALGRDLGLVGEHRWKLFNNKRESIEKSKAASESMSVGGVKVKKIMSRPKESVDSIRSLMQLDFEVIENLRAYQSEVVYSGYYDKTDRDNKRLDKFSDVKIPDGVDWSQVPGLSNEVVERLNKSVCRTVEEVSNLKGITPSAVSNIIVYLRLV</sequence>
<gene>
    <name evidence="11 13" type="primary">mnmG</name>
    <name evidence="11" type="synonym">gidA</name>
    <name evidence="13" type="ORF">MAGMO_3477</name>
</gene>
<feature type="binding site" evidence="11">
    <location>
        <position position="179"/>
    </location>
    <ligand>
        <name>FAD</name>
        <dbReference type="ChEBI" id="CHEBI:57692"/>
    </ligand>
</feature>
<keyword evidence="8 11" id="KW-0520">NAD</keyword>
<name>A0A1S7LMG5_MAGMO</name>
<dbReference type="Pfam" id="PF01134">
    <property type="entry name" value="GIDA"/>
    <property type="match status" value="1"/>
</dbReference>
<keyword evidence="7 11" id="KW-0274">FAD</keyword>
<dbReference type="GO" id="GO:0030488">
    <property type="term" value="P:tRNA methylation"/>
    <property type="evidence" value="ECO:0007669"/>
    <property type="project" value="TreeGrafter"/>
</dbReference>
<dbReference type="InterPro" id="IPR040131">
    <property type="entry name" value="MnmG_N"/>
</dbReference>
<evidence type="ECO:0000256" key="4">
    <source>
        <dbReference type="ARBA" id="ARBA00020461"/>
    </source>
</evidence>
<feature type="binding site" evidence="11">
    <location>
        <begin position="12"/>
        <end position="17"/>
    </location>
    <ligand>
        <name>FAD</name>
        <dbReference type="ChEBI" id="CHEBI:57692"/>
    </ligand>
</feature>
<evidence type="ECO:0000256" key="11">
    <source>
        <dbReference type="HAMAP-Rule" id="MF_00129"/>
    </source>
</evidence>
<dbReference type="PANTHER" id="PTHR11806:SF0">
    <property type="entry name" value="PROTEIN MTO1 HOMOLOG, MITOCHONDRIAL"/>
    <property type="match status" value="1"/>
</dbReference>
<evidence type="ECO:0000256" key="5">
    <source>
        <dbReference type="ARBA" id="ARBA00022630"/>
    </source>
</evidence>
<evidence type="ECO:0000256" key="1">
    <source>
        <dbReference type="ARBA" id="ARBA00001974"/>
    </source>
</evidence>
<dbReference type="HAMAP" id="MF_00129">
    <property type="entry name" value="MnmG_GidA"/>
    <property type="match status" value="1"/>
</dbReference>
<feature type="binding site" evidence="11">
    <location>
        <begin position="271"/>
        <end position="285"/>
    </location>
    <ligand>
        <name>NAD(+)</name>
        <dbReference type="ChEBI" id="CHEBI:57540"/>
    </ligand>
</feature>
<organism evidence="13">
    <name type="scientific">Magnetococcus massalia (strain MO-1)</name>
    <dbReference type="NCBI Taxonomy" id="451514"/>
    <lineage>
        <taxon>Bacteria</taxon>
        <taxon>Pseudomonadati</taxon>
        <taxon>Pseudomonadota</taxon>
        <taxon>Magnetococcia</taxon>
        <taxon>Magnetococcales</taxon>
        <taxon>Magnetococcaceae</taxon>
        <taxon>Magnetococcus</taxon>
    </lineage>
</organism>
<feature type="binding site" evidence="11">
    <location>
        <position position="368"/>
    </location>
    <ligand>
        <name>FAD</name>
        <dbReference type="ChEBI" id="CHEBI:57692"/>
    </ligand>
</feature>
<dbReference type="InterPro" id="IPR044920">
    <property type="entry name" value="MnmG_C_subdom_sf"/>
</dbReference>
<evidence type="ECO:0000256" key="10">
    <source>
        <dbReference type="ARBA" id="ARBA00031800"/>
    </source>
</evidence>
<dbReference type="InterPro" id="IPR036188">
    <property type="entry name" value="FAD/NAD-bd_sf"/>
</dbReference>